<keyword evidence="2" id="KW-0328">Glycosyltransferase</keyword>
<dbReference type="InterPro" id="IPR051939">
    <property type="entry name" value="Glycosyltr_41/O-GlcNAc_trsf"/>
</dbReference>
<dbReference type="PANTHER" id="PTHR44835:SF1">
    <property type="entry name" value="PROTEIN O-GLCNAC TRANSFERASE"/>
    <property type="match status" value="1"/>
</dbReference>
<comment type="caution">
    <text evidence="4">The sequence shown here is derived from an EMBL/GenBank/DDBJ whole genome shotgun (WGS) entry which is preliminary data.</text>
</comment>
<protein>
    <submittedName>
        <fullName evidence="4">Uncharacterized protein</fullName>
    </submittedName>
</protein>
<dbReference type="GO" id="GO:0016757">
    <property type="term" value="F:glycosyltransferase activity"/>
    <property type="evidence" value="ECO:0007669"/>
    <property type="project" value="UniProtKB-KW"/>
</dbReference>
<accession>A0AAN9M052</accession>
<evidence type="ECO:0000313" key="5">
    <source>
        <dbReference type="Proteomes" id="UP001367508"/>
    </source>
</evidence>
<sequence length="103" mass="11328">MAIVASVLGFYLSWCSFANVDEILKNSLLMSIIMVLLLLSGLAGPKEKVLKSGIWKDNYGTDEKKVADWVREDQVDILVGLTGHTANNKLGMMACRPTPVQVF</sequence>
<reference evidence="4 5" key="1">
    <citation type="submission" date="2024-01" db="EMBL/GenBank/DDBJ databases">
        <title>The genomes of 5 underutilized Papilionoideae crops provide insights into root nodulation and disease resistanc.</title>
        <authorList>
            <person name="Jiang F."/>
        </authorList>
    </citation>
    <scope>NUCLEOTIDE SEQUENCE [LARGE SCALE GENOMIC DNA]</scope>
    <source>
        <strain evidence="4">LVBAO_FW01</strain>
        <tissue evidence="4">Leaves</tissue>
    </source>
</reference>
<dbReference type="Proteomes" id="UP001367508">
    <property type="component" value="Unassembled WGS sequence"/>
</dbReference>
<name>A0AAN9M052_CANGL</name>
<evidence type="ECO:0000256" key="2">
    <source>
        <dbReference type="ARBA" id="ARBA00022676"/>
    </source>
</evidence>
<proteinExistence type="predicted"/>
<comment type="pathway">
    <text evidence="1">Protein modification; protein glycosylation.</text>
</comment>
<organism evidence="4 5">
    <name type="scientific">Canavalia gladiata</name>
    <name type="common">Sword bean</name>
    <name type="synonym">Dolichos gladiatus</name>
    <dbReference type="NCBI Taxonomy" id="3824"/>
    <lineage>
        <taxon>Eukaryota</taxon>
        <taxon>Viridiplantae</taxon>
        <taxon>Streptophyta</taxon>
        <taxon>Embryophyta</taxon>
        <taxon>Tracheophyta</taxon>
        <taxon>Spermatophyta</taxon>
        <taxon>Magnoliopsida</taxon>
        <taxon>eudicotyledons</taxon>
        <taxon>Gunneridae</taxon>
        <taxon>Pentapetalae</taxon>
        <taxon>rosids</taxon>
        <taxon>fabids</taxon>
        <taxon>Fabales</taxon>
        <taxon>Fabaceae</taxon>
        <taxon>Papilionoideae</taxon>
        <taxon>50 kb inversion clade</taxon>
        <taxon>NPAAA clade</taxon>
        <taxon>indigoferoid/millettioid clade</taxon>
        <taxon>Phaseoleae</taxon>
        <taxon>Canavalia</taxon>
    </lineage>
</organism>
<dbReference type="AlphaFoldDB" id="A0AAN9M052"/>
<dbReference type="Gene3D" id="3.40.50.11380">
    <property type="match status" value="1"/>
</dbReference>
<keyword evidence="3" id="KW-0808">Transferase</keyword>
<keyword evidence="5" id="KW-1185">Reference proteome</keyword>
<gene>
    <name evidence="4" type="ORF">VNO77_15980</name>
</gene>
<evidence type="ECO:0000256" key="3">
    <source>
        <dbReference type="ARBA" id="ARBA00022679"/>
    </source>
</evidence>
<evidence type="ECO:0000313" key="4">
    <source>
        <dbReference type="EMBL" id="KAK7345376.1"/>
    </source>
</evidence>
<dbReference type="PANTHER" id="PTHR44835">
    <property type="entry name" value="UDP-N-ACETYLGLUCOSAMINE--PEPTIDE N-ACETYLGLUCOSAMINYLTRANSFERASE SPINDLY-RELATED"/>
    <property type="match status" value="1"/>
</dbReference>
<dbReference type="EMBL" id="JAYMYQ010000003">
    <property type="protein sequence ID" value="KAK7345376.1"/>
    <property type="molecule type" value="Genomic_DNA"/>
</dbReference>
<evidence type="ECO:0000256" key="1">
    <source>
        <dbReference type="ARBA" id="ARBA00004922"/>
    </source>
</evidence>